<comment type="caution">
    <text evidence="2">The sequence shown here is derived from an EMBL/GenBank/DDBJ whole genome shotgun (WGS) entry which is preliminary data.</text>
</comment>
<gene>
    <name evidence="2" type="ORF">EDD36DRAFT_111096</name>
</gene>
<organism evidence="2 3">
    <name type="scientific">Exophiala viscosa</name>
    <dbReference type="NCBI Taxonomy" id="2486360"/>
    <lineage>
        <taxon>Eukaryota</taxon>
        <taxon>Fungi</taxon>
        <taxon>Dikarya</taxon>
        <taxon>Ascomycota</taxon>
        <taxon>Pezizomycotina</taxon>
        <taxon>Eurotiomycetes</taxon>
        <taxon>Chaetothyriomycetidae</taxon>
        <taxon>Chaetothyriales</taxon>
        <taxon>Herpotrichiellaceae</taxon>
        <taxon>Exophiala</taxon>
    </lineage>
</organism>
<dbReference type="Proteomes" id="UP001203852">
    <property type="component" value="Unassembled WGS sequence"/>
</dbReference>
<evidence type="ECO:0000313" key="2">
    <source>
        <dbReference type="EMBL" id="KAI1607912.1"/>
    </source>
</evidence>
<feature type="signal peptide" evidence="1">
    <location>
        <begin position="1"/>
        <end position="21"/>
    </location>
</feature>
<name>A0AAN6I7X3_9EURO</name>
<keyword evidence="3" id="KW-1185">Reference proteome</keyword>
<feature type="chain" id="PRO_5042981417" evidence="1">
    <location>
        <begin position="22"/>
        <end position="70"/>
    </location>
</feature>
<proteinExistence type="predicted"/>
<dbReference type="AlphaFoldDB" id="A0AAN6I7X3"/>
<sequence length="70" mass="8225">MKGILALLLSILMFLVTKSNAVRGDQRPNTVIGVFKPTISCHCELVNRTVNVMPEQCFDYCIWRWAWYWF</sequence>
<evidence type="ECO:0000313" key="3">
    <source>
        <dbReference type="Proteomes" id="UP001203852"/>
    </source>
</evidence>
<protein>
    <submittedName>
        <fullName evidence="2">Uncharacterized protein</fullName>
    </submittedName>
</protein>
<dbReference type="EMBL" id="MU404365">
    <property type="protein sequence ID" value="KAI1607912.1"/>
    <property type="molecule type" value="Genomic_DNA"/>
</dbReference>
<accession>A0AAN6I7X3</accession>
<keyword evidence="1" id="KW-0732">Signal</keyword>
<reference evidence="2" key="1">
    <citation type="journal article" date="2022" name="bioRxiv">
        <title>Deciphering the potential niche of two novel black yeast fungi from a biological soil crust based on their genomes, phenotypes, and melanin regulation.</title>
        <authorList>
            <consortium name="DOE Joint Genome Institute"/>
            <person name="Carr E.C."/>
            <person name="Barton Q."/>
            <person name="Grambo S."/>
            <person name="Sullivan M."/>
            <person name="Renfro C.M."/>
            <person name="Kuo A."/>
            <person name="Pangilinan J."/>
            <person name="Lipzen A."/>
            <person name="Keymanesh K."/>
            <person name="Savage E."/>
            <person name="Barry K."/>
            <person name="Grigoriev I.V."/>
            <person name="Riekhof W.R."/>
            <person name="Harris S.S."/>
        </authorList>
    </citation>
    <scope>NUCLEOTIDE SEQUENCE</scope>
    <source>
        <strain evidence="2">JF 03-4F</strain>
    </source>
</reference>
<evidence type="ECO:0000256" key="1">
    <source>
        <dbReference type="SAM" id="SignalP"/>
    </source>
</evidence>